<dbReference type="PANTHER" id="PTHR43643">
    <property type="entry name" value="HISTIDINOL-PHOSPHATE AMINOTRANSFERASE 2"/>
    <property type="match status" value="1"/>
</dbReference>
<comment type="caution">
    <text evidence="11">The sequence shown here is derived from an EMBL/GenBank/DDBJ whole genome shotgun (WGS) entry which is preliminary data.</text>
</comment>
<dbReference type="InterPro" id="IPR015421">
    <property type="entry name" value="PyrdxlP-dep_Trfase_major"/>
</dbReference>
<evidence type="ECO:0000256" key="1">
    <source>
        <dbReference type="ARBA" id="ARBA00001933"/>
    </source>
</evidence>
<evidence type="ECO:0000256" key="8">
    <source>
        <dbReference type="ARBA" id="ARBA00047481"/>
    </source>
</evidence>
<keyword evidence="6 9" id="KW-0808">Transferase</keyword>
<dbReference type="GO" id="GO:0030170">
    <property type="term" value="F:pyridoxal phosphate binding"/>
    <property type="evidence" value="ECO:0007669"/>
    <property type="project" value="InterPro"/>
</dbReference>
<keyword evidence="12" id="KW-1185">Reference proteome</keyword>
<dbReference type="GO" id="GO:0000105">
    <property type="term" value="P:L-histidine biosynthetic process"/>
    <property type="evidence" value="ECO:0007669"/>
    <property type="project" value="UniProtKB-UniRule"/>
</dbReference>
<dbReference type="AlphaFoldDB" id="A0A9W6LKI5"/>
<evidence type="ECO:0000256" key="7">
    <source>
        <dbReference type="ARBA" id="ARBA00022898"/>
    </source>
</evidence>
<evidence type="ECO:0000256" key="5">
    <source>
        <dbReference type="ARBA" id="ARBA00022576"/>
    </source>
</evidence>
<dbReference type="EC" id="2.6.1.9" evidence="9"/>
<dbReference type="PROSITE" id="PS00599">
    <property type="entry name" value="AA_TRANSFER_CLASS_2"/>
    <property type="match status" value="1"/>
</dbReference>
<evidence type="ECO:0000256" key="2">
    <source>
        <dbReference type="ARBA" id="ARBA00005011"/>
    </source>
</evidence>
<organism evidence="11 12">
    <name type="scientific">Thermodesulfovibrio yellowstonii</name>
    <dbReference type="NCBI Taxonomy" id="28262"/>
    <lineage>
        <taxon>Bacteria</taxon>
        <taxon>Pseudomonadati</taxon>
        <taxon>Nitrospirota</taxon>
        <taxon>Thermodesulfovibrionia</taxon>
        <taxon>Thermodesulfovibrionales</taxon>
        <taxon>Thermodesulfovibrionaceae</taxon>
        <taxon>Thermodesulfovibrio</taxon>
    </lineage>
</organism>
<keyword evidence="5 9" id="KW-0032">Aminotransferase</keyword>
<dbReference type="InterPro" id="IPR015424">
    <property type="entry name" value="PyrdxlP-dep_Trfase"/>
</dbReference>
<dbReference type="InterPro" id="IPR015422">
    <property type="entry name" value="PyrdxlP-dep_Trfase_small"/>
</dbReference>
<evidence type="ECO:0000256" key="9">
    <source>
        <dbReference type="HAMAP-Rule" id="MF_01023"/>
    </source>
</evidence>
<reference evidence="11" key="1">
    <citation type="submission" date="2022-12" db="EMBL/GenBank/DDBJ databases">
        <title>Reference genome sequencing for broad-spectrum identification of bacterial and archaeal isolates by mass spectrometry.</title>
        <authorList>
            <person name="Sekiguchi Y."/>
            <person name="Tourlousse D.M."/>
        </authorList>
    </citation>
    <scope>NUCLEOTIDE SEQUENCE</scope>
    <source>
        <strain evidence="11">TSL-P1</strain>
    </source>
</reference>
<feature type="domain" description="Aminotransferase class I/classII large" evidence="10">
    <location>
        <begin position="31"/>
        <end position="362"/>
    </location>
</feature>
<gene>
    <name evidence="9 11" type="primary">hisC</name>
    <name evidence="11" type="ORF">TISLANDTSLP1_05580</name>
</gene>
<dbReference type="InterPro" id="IPR001917">
    <property type="entry name" value="Aminotrans_II_pyridoxalP_BS"/>
</dbReference>
<dbReference type="PANTHER" id="PTHR43643:SF3">
    <property type="entry name" value="HISTIDINOL-PHOSPHATE AMINOTRANSFERASE"/>
    <property type="match status" value="1"/>
</dbReference>
<comment type="catalytic activity">
    <reaction evidence="8 9">
        <text>L-histidinol phosphate + 2-oxoglutarate = 3-(imidazol-4-yl)-2-oxopropyl phosphate + L-glutamate</text>
        <dbReference type="Rhea" id="RHEA:23744"/>
        <dbReference type="ChEBI" id="CHEBI:16810"/>
        <dbReference type="ChEBI" id="CHEBI:29985"/>
        <dbReference type="ChEBI" id="CHEBI:57766"/>
        <dbReference type="ChEBI" id="CHEBI:57980"/>
        <dbReference type="EC" id="2.6.1.9"/>
    </reaction>
</comment>
<evidence type="ECO:0000313" key="11">
    <source>
        <dbReference type="EMBL" id="GLI52865.1"/>
    </source>
</evidence>
<evidence type="ECO:0000259" key="10">
    <source>
        <dbReference type="Pfam" id="PF00155"/>
    </source>
</evidence>
<keyword evidence="9" id="KW-0368">Histidine biosynthesis</keyword>
<accession>A0A9W6LKI5</accession>
<evidence type="ECO:0000256" key="6">
    <source>
        <dbReference type="ARBA" id="ARBA00022679"/>
    </source>
</evidence>
<dbReference type="InterPro" id="IPR005861">
    <property type="entry name" value="HisP_aminotrans"/>
</dbReference>
<keyword evidence="9" id="KW-0028">Amino-acid biosynthesis</keyword>
<evidence type="ECO:0000313" key="12">
    <source>
        <dbReference type="Proteomes" id="UP001144297"/>
    </source>
</evidence>
<dbReference type="Gene3D" id="3.90.1150.10">
    <property type="entry name" value="Aspartate Aminotransferase, domain 1"/>
    <property type="match status" value="1"/>
</dbReference>
<dbReference type="CDD" id="cd00609">
    <property type="entry name" value="AAT_like"/>
    <property type="match status" value="1"/>
</dbReference>
<dbReference type="InterPro" id="IPR050106">
    <property type="entry name" value="HistidinolP_aminotransfase"/>
</dbReference>
<keyword evidence="7 9" id="KW-0663">Pyridoxal phosphate</keyword>
<dbReference type="Pfam" id="PF00155">
    <property type="entry name" value="Aminotran_1_2"/>
    <property type="match status" value="1"/>
</dbReference>
<proteinExistence type="inferred from homology"/>
<dbReference type="EMBL" id="BSDX01000001">
    <property type="protein sequence ID" value="GLI52865.1"/>
    <property type="molecule type" value="Genomic_DNA"/>
</dbReference>
<dbReference type="HAMAP" id="MF_01023">
    <property type="entry name" value="HisC_aminotrans_2"/>
    <property type="match status" value="1"/>
</dbReference>
<comment type="subunit">
    <text evidence="4 9">Homodimer.</text>
</comment>
<name>A0A9W6LKI5_9BACT</name>
<sequence>MIKPLSYVKKIQPYIPGKPVKEVERELGIKECIKLASNENPVGPSPKVIEAIKDLISKPVELARYPEGSGYYLKNALCDLFAKKGITLTHDEIILGNGSNELIDIAVRTYIGPGDEAVMANPSFVVYAMSVISQGGVAKEVPLKNWRHNLEGMLNEVTDKTKIIFIANPNNPTGTINYKEEFDKFIKALPENILIIMDEAYYEYVTDPEYPDTLKYFKEDKDILILRTFSKAYGLASLRIGYGIAKKEIITEMNRIREPFNTNTIAQIAAEAALKDEEHLKKVLEINEKGKDYLYKELDKISSIKYLPTQTNFIYIVLPENTTSKEVFDFLLKQGVIVRPVGPKQIRVTIGLPEENKSFIEAFKKFLGG</sequence>
<dbReference type="NCBIfam" id="TIGR01141">
    <property type="entry name" value="hisC"/>
    <property type="match status" value="1"/>
</dbReference>
<protein>
    <recommendedName>
        <fullName evidence="9">Histidinol-phosphate aminotransferase</fullName>
        <ecNumber evidence="9">2.6.1.9</ecNumber>
    </recommendedName>
    <alternativeName>
        <fullName evidence="9">Imidazole acetol-phosphate transaminase</fullName>
    </alternativeName>
</protein>
<comment type="cofactor">
    <cofactor evidence="1 9">
        <name>pyridoxal 5'-phosphate</name>
        <dbReference type="ChEBI" id="CHEBI:597326"/>
    </cofactor>
</comment>
<evidence type="ECO:0000256" key="3">
    <source>
        <dbReference type="ARBA" id="ARBA00007970"/>
    </source>
</evidence>
<evidence type="ECO:0000256" key="4">
    <source>
        <dbReference type="ARBA" id="ARBA00011738"/>
    </source>
</evidence>
<dbReference type="Gene3D" id="3.40.640.10">
    <property type="entry name" value="Type I PLP-dependent aspartate aminotransferase-like (Major domain)"/>
    <property type="match status" value="1"/>
</dbReference>
<dbReference type="GO" id="GO:0004400">
    <property type="term" value="F:histidinol-phosphate transaminase activity"/>
    <property type="evidence" value="ECO:0007669"/>
    <property type="project" value="UniProtKB-UniRule"/>
</dbReference>
<feature type="modified residue" description="N6-(pyridoxal phosphate)lysine" evidence="9">
    <location>
        <position position="231"/>
    </location>
</feature>
<comment type="similarity">
    <text evidence="3 9">Belongs to the class-II pyridoxal-phosphate-dependent aminotransferase family. Histidinol-phosphate aminotransferase subfamily.</text>
</comment>
<dbReference type="InterPro" id="IPR004839">
    <property type="entry name" value="Aminotransferase_I/II_large"/>
</dbReference>
<dbReference type="SUPFAM" id="SSF53383">
    <property type="entry name" value="PLP-dependent transferases"/>
    <property type="match status" value="1"/>
</dbReference>
<comment type="pathway">
    <text evidence="2 9">Amino-acid biosynthesis; L-histidine biosynthesis; L-histidine from 5-phospho-alpha-D-ribose 1-diphosphate: step 7/9.</text>
</comment>
<dbReference type="Proteomes" id="UP001144297">
    <property type="component" value="Unassembled WGS sequence"/>
</dbReference>